<dbReference type="InterPro" id="IPR014001">
    <property type="entry name" value="Helicase_ATP-bd"/>
</dbReference>
<dbReference type="CDD" id="cd18026">
    <property type="entry name" value="DEXHc_POLQ-like"/>
    <property type="match status" value="1"/>
</dbReference>
<reference evidence="6 7" key="1">
    <citation type="submission" date="2023-02" db="EMBL/GenBank/DDBJ databases">
        <title>LHISI_Scaffold_Assembly.</title>
        <authorList>
            <person name="Stuart O.P."/>
            <person name="Cleave R."/>
            <person name="Magrath M.J.L."/>
            <person name="Mikheyev A.S."/>
        </authorList>
    </citation>
    <scope>NUCLEOTIDE SEQUENCE [LARGE SCALE GENOMIC DNA]</scope>
    <source>
        <strain evidence="6">Daus_M_001</strain>
        <tissue evidence="6">Leg muscle</tissue>
    </source>
</reference>
<evidence type="ECO:0000313" key="6">
    <source>
        <dbReference type="EMBL" id="KAJ8868612.1"/>
    </source>
</evidence>
<accession>A0ABQ9G848</accession>
<feature type="domain" description="Helicase ATP-binding" evidence="5">
    <location>
        <begin position="13"/>
        <end position="186"/>
    </location>
</feature>
<evidence type="ECO:0000256" key="2">
    <source>
        <dbReference type="ARBA" id="ARBA00022801"/>
    </source>
</evidence>
<dbReference type="EMBL" id="JARBHB010000014">
    <property type="protein sequence ID" value="KAJ8868612.1"/>
    <property type="molecule type" value="Genomic_DNA"/>
</dbReference>
<dbReference type="PROSITE" id="PS51192">
    <property type="entry name" value="HELICASE_ATP_BIND_1"/>
    <property type="match status" value="1"/>
</dbReference>
<gene>
    <name evidence="6" type="ORF">PR048_030150</name>
</gene>
<dbReference type="InterPro" id="IPR011545">
    <property type="entry name" value="DEAD/DEAH_box_helicase_dom"/>
</dbReference>
<dbReference type="PANTHER" id="PTHR47961:SF12">
    <property type="entry name" value="HELICASE POLQ-LIKE"/>
    <property type="match status" value="1"/>
</dbReference>
<dbReference type="PANTHER" id="PTHR47961">
    <property type="entry name" value="DNA POLYMERASE THETA, PUTATIVE (AFU_ORTHOLOGUE AFUA_1G05260)-RELATED"/>
    <property type="match status" value="1"/>
</dbReference>
<proteinExistence type="predicted"/>
<evidence type="ECO:0000256" key="1">
    <source>
        <dbReference type="ARBA" id="ARBA00022741"/>
    </source>
</evidence>
<keyword evidence="2" id="KW-0378">Hydrolase</keyword>
<evidence type="ECO:0000256" key="4">
    <source>
        <dbReference type="ARBA" id="ARBA00022840"/>
    </source>
</evidence>
<keyword evidence="1" id="KW-0547">Nucleotide-binding</keyword>
<protein>
    <recommendedName>
        <fullName evidence="5">Helicase ATP-binding domain-containing protein</fullName>
    </recommendedName>
</protein>
<evidence type="ECO:0000259" key="5">
    <source>
        <dbReference type="PROSITE" id="PS51192"/>
    </source>
</evidence>
<keyword evidence="7" id="KW-1185">Reference proteome</keyword>
<dbReference type="Pfam" id="PF00270">
    <property type="entry name" value="DEAD"/>
    <property type="match status" value="1"/>
</dbReference>
<dbReference type="InterPro" id="IPR027417">
    <property type="entry name" value="P-loop_NTPase"/>
</dbReference>
<dbReference type="InterPro" id="IPR050474">
    <property type="entry name" value="Hel308_SKI2-like"/>
</dbReference>
<dbReference type="SMART" id="SM00487">
    <property type="entry name" value="DEXDc"/>
    <property type="match status" value="1"/>
</dbReference>
<dbReference type="SUPFAM" id="SSF52540">
    <property type="entry name" value="P-loop containing nucleoside triphosphate hydrolases"/>
    <property type="match status" value="2"/>
</dbReference>
<comment type="caution">
    <text evidence="6">The sequence shown here is derived from an EMBL/GenBank/DDBJ whole genome shotgun (WGS) entry which is preliminary data.</text>
</comment>
<name>A0ABQ9G848_9NEOP</name>
<dbReference type="Proteomes" id="UP001159363">
    <property type="component" value="Chromosome 13"/>
</dbReference>
<keyword evidence="3" id="KW-0347">Helicase</keyword>
<dbReference type="Gene3D" id="3.40.50.300">
    <property type="entry name" value="P-loop containing nucleotide triphosphate hydrolases"/>
    <property type="match status" value="2"/>
</dbReference>
<evidence type="ECO:0000256" key="3">
    <source>
        <dbReference type="ARBA" id="ARBA00022806"/>
    </source>
</evidence>
<organism evidence="6 7">
    <name type="scientific">Dryococelus australis</name>
    <dbReference type="NCBI Taxonomy" id="614101"/>
    <lineage>
        <taxon>Eukaryota</taxon>
        <taxon>Metazoa</taxon>
        <taxon>Ecdysozoa</taxon>
        <taxon>Arthropoda</taxon>
        <taxon>Hexapoda</taxon>
        <taxon>Insecta</taxon>
        <taxon>Pterygota</taxon>
        <taxon>Neoptera</taxon>
        <taxon>Polyneoptera</taxon>
        <taxon>Phasmatodea</taxon>
        <taxon>Verophasmatodea</taxon>
        <taxon>Anareolatae</taxon>
        <taxon>Phasmatidae</taxon>
        <taxon>Eurycanthinae</taxon>
        <taxon>Dryococelus</taxon>
    </lineage>
</organism>
<sequence>MLSTAWQEDCLNMQAVGERKNLIVCLPTSGGKTLVAEILILREVLRHRRNVLFVLPYVAIVQEKVRSLSSLALPLGFLVEEYAAGRGSYPPRKRRWKNTVYVATIEKALGLVSSLLENNRLGEIGLVVVDELHLLGENGGRGANLEILLTKLLHTAVDLHIVGMSATIGNLEEVASFLEAETFFQNFRPVELQEYIKCEDRIFAINWSAKCPEDICTLSRVINRKNAHDPDYIAGLVMEVVPDESVLVFCPTKKNCENVALLICRSMTQCVYCGF</sequence>
<keyword evidence="4" id="KW-0067">ATP-binding</keyword>
<evidence type="ECO:0000313" key="7">
    <source>
        <dbReference type="Proteomes" id="UP001159363"/>
    </source>
</evidence>